<accession>A0A975XER1</accession>
<feature type="compositionally biased region" description="Basic and acidic residues" evidence="1">
    <location>
        <begin position="64"/>
        <end position="76"/>
    </location>
</feature>
<dbReference type="EMBL" id="OFSN01000015">
    <property type="protein sequence ID" value="SOY65785.1"/>
    <property type="molecule type" value="Genomic_DNA"/>
</dbReference>
<evidence type="ECO:0000256" key="1">
    <source>
        <dbReference type="SAM" id="MobiDB-lite"/>
    </source>
</evidence>
<protein>
    <submittedName>
        <fullName evidence="2">Uncharacterized protein</fullName>
    </submittedName>
</protein>
<evidence type="ECO:0000313" key="2">
    <source>
        <dbReference type="EMBL" id="SOY65785.1"/>
    </source>
</evidence>
<dbReference type="AlphaFoldDB" id="A0A975XER1"/>
<sequence>MRISGIFAPEITFRLLLAEAGKFPPAQCPPGPAGQGGASSHAHRGATLYLNSEEKSNQISRALPLDHERRAVRQRL</sequence>
<name>A0A975XER1_9BURK</name>
<proteinExistence type="predicted"/>
<reference evidence="2 3" key="1">
    <citation type="submission" date="2018-01" db="EMBL/GenBank/DDBJ databases">
        <authorList>
            <person name="Clerissi C."/>
        </authorList>
    </citation>
    <scope>NUCLEOTIDE SEQUENCE [LARGE SCALE GENOMIC DNA]</scope>
    <source>
        <strain evidence="2">Cupriavidus taiwanensis LMG 19430</strain>
    </source>
</reference>
<feature type="region of interest" description="Disordered" evidence="1">
    <location>
        <begin position="26"/>
        <end position="76"/>
    </location>
</feature>
<comment type="caution">
    <text evidence="2">The sequence shown here is derived from an EMBL/GenBank/DDBJ whole genome shotgun (WGS) entry which is preliminary data.</text>
</comment>
<evidence type="ECO:0000313" key="3">
    <source>
        <dbReference type="Proteomes" id="UP000257016"/>
    </source>
</evidence>
<organism evidence="2 3">
    <name type="scientific">Cupriavidus taiwanensis</name>
    <dbReference type="NCBI Taxonomy" id="164546"/>
    <lineage>
        <taxon>Bacteria</taxon>
        <taxon>Pseudomonadati</taxon>
        <taxon>Pseudomonadota</taxon>
        <taxon>Betaproteobacteria</taxon>
        <taxon>Burkholderiales</taxon>
        <taxon>Burkholderiaceae</taxon>
        <taxon>Cupriavidus</taxon>
    </lineage>
</organism>
<dbReference type="Proteomes" id="UP000257016">
    <property type="component" value="Unassembled WGS sequence"/>
</dbReference>
<gene>
    <name evidence="2" type="ORF">CBM2586_B10380</name>
</gene>